<gene>
    <name evidence="1" type="ORF">F753_14955</name>
</gene>
<evidence type="ECO:0000313" key="1">
    <source>
        <dbReference type="EMBL" id="ESQ98605.1"/>
    </source>
</evidence>
<evidence type="ECO:0008006" key="3">
    <source>
        <dbReference type="Google" id="ProtNLM"/>
    </source>
</evidence>
<dbReference type="Pfam" id="PF20553">
    <property type="entry name" value="Methyltransf_35"/>
    <property type="match status" value="1"/>
</dbReference>
<dbReference type="InterPro" id="IPR046788">
    <property type="entry name" value="Methyltransf_35"/>
</dbReference>
<reference evidence="1 2" key="1">
    <citation type="submission" date="2013-07" db="EMBL/GenBank/DDBJ databases">
        <authorList>
            <person name="Schaap P.J."/>
            <person name="Mehboob F."/>
            <person name="Oosterkamp M.J."/>
            <person name="de Vos W.M."/>
            <person name="Stams A.J.M."/>
            <person name="Koehorst J.J."/>
        </authorList>
    </citation>
    <scope>NUCLEOTIDE SEQUENCE [LARGE SCALE GENOMIC DNA]</scope>
    <source>
        <strain evidence="1 2">AW-1</strain>
    </source>
</reference>
<proteinExistence type="predicted"/>
<accession>V4PR27</accession>
<dbReference type="EMBL" id="AOFQ01000048">
    <property type="protein sequence ID" value="ESQ98605.1"/>
    <property type="molecule type" value="Genomic_DNA"/>
</dbReference>
<protein>
    <recommendedName>
        <fullName evidence="3">Class I SAM-dependent methyltransferase</fullName>
    </recommendedName>
</protein>
<name>V4PR27_STUCH</name>
<dbReference type="RefSeq" id="WP_023445836.1">
    <property type="nucleotide sequence ID" value="NZ_AOFQ01000048.1"/>
</dbReference>
<sequence length="322" mass="36617">MSASFRKIDYSLRPAKYAERKMFVEILRRLAAFQPVEDYAYIGFGSGWVSDFTLFHRALGIKSMVSIEQAVDARERIEANKPFQIRVEYDNSSSALPRMEWDRRVIVWLDYDGPLNTSMLEDVRTVAARCLSGSVIAVSVQCMRAPEYTAYELEKATDENAIGAIERFIGAFGRQRVPPEASDEDLISWPYGKLARHMLRSEIDSALANRNTGGDNPLSFLPICEIEYQDDARMTTLIGLVADAADNQRYPLCGFDRLDFMPAPGQPIRIDMPKLTIRELRYLEQQLPLGDNEVSFGAIPTSDANKFIRMYRYFPNFAVMEA</sequence>
<evidence type="ECO:0000313" key="2">
    <source>
        <dbReference type="Proteomes" id="UP000017822"/>
    </source>
</evidence>
<dbReference type="AlphaFoldDB" id="V4PR27"/>
<dbReference type="Proteomes" id="UP000017822">
    <property type="component" value="Unassembled WGS sequence"/>
</dbReference>
<comment type="caution">
    <text evidence="1">The sequence shown here is derived from an EMBL/GenBank/DDBJ whole genome shotgun (WGS) entry which is preliminary data.</text>
</comment>
<organism evidence="1 2">
    <name type="scientific">Stutzerimonas chloritidismutans AW-1</name>
    <dbReference type="NCBI Taxonomy" id="1263865"/>
    <lineage>
        <taxon>Bacteria</taxon>
        <taxon>Pseudomonadati</taxon>
        <taxon>Pseudomonadota</taxon>
        <taxon>Gammaproteobacteria</taxon>
        <taxon>Pseudomonadales</taxon>
        <taxon>Pseudomonadaceae</taxon>
        <taxon>Stutzerimonas</taxon>
    </lineage>
</organism>